<accession>A0A6A6BHL5</accession>
<dbReference type="GeneID" id="54297789"/>
<proteinExistence type="predicted"/>
<evidence type="ECO:0000313" key="4">
    <source>
        <dbReference type="Proteomes" id="UP000799438"/>
    </source>
</evidence>
<evidence type="ECO:0000256" key="2">
    <source>
        <dbReference type="SAM" id="SignalP"/>
    </source>
</evidence>
<organism evidence="3 4">
    <name type="scientific">Aplosporella prunicola CBS 121167</name>
    <dbReference type="NCBI Taxonomy" id="1176127"/>
    <lineage>
        <taxon>Eukaryota</taxon>
        <taxon>Fungi</taxon>
        <taxon>Dikarya</taxon>
        <taxon>Ascomycota</taxon>
        <taxon>Pezizomycotina</taxon>
        <taxon>Dothideomycetes</taxon>
        <taxon>Dothideomycetes incertae sedis</taxon>
        <taxon>Botryosphaeriales</taxon>
        <taxon>Aplosporellaceae</taxon>
        <taxon>Aplosporella</taxon>
    </lineage>
</organism>
<sequence length="79" mass="8301">MARWASLILKSWGLSLSTDRCCPLIHQRSPISGCGCRGSWSGNRALPAPTLHWSHPGLSSFPEANPPSPHPLSGASGGV</sequence>
<reference evidence="3" key="1">
    <citation type="journal article" date="2020" name="Stud. Mycol.">
        <title>101 Dothideomycetes genomes: a test case for predicting lifestyles and emergence of pathogens.</title>
        <authorList>
            <person name="Haridas S."/>
            <person name="Albert R."/>
            <person name="Binder M."/>
            <person name="Bloem J."/>
            <person name="Labutti K."/>
            <person name="Salamov A."/>
            <person name="Andreopoulos B."/>
            <person name="Baker S."/>
            <person name="Barry K."/>
            <person name="Bills G."/>
            <person name="Bluhm B."/>
            <person name="Cannon C."/>
            <person name="Castanera R."/>
            <person name="Culley D."/>
            <person name="Daum C."/>
            <person name="Ezra D."/>
            <person name="Gonzalez J."/>
            <person name="Henrissat B."/>
            <person name="Kuo A."/>
            <person name="Liang C."/>
            <person name="Lipzen A."/>
            <person name="Lutzoni F."/>
            <person name="Magnuson J."/>
            <person name="Mondo S."/>
            <person name="Nolan M."/>
            <person name="Ohm R."/>
            <person name="Pangilinan J."/>
            <person name="Park H.-J."/>
            <person name="Ramirez L."/>
            <person name="Alfaro M."/>
            <person name="Sun H."/>
            <person name="Tritt A."/>
            <person name="Yoshinaga Y."/>
            <person name="Zwiers L.-H."/>
            <person name="Turgeon B."/>
            <person name="Goodwin S."/>
            <person name="Spatafora J."/>
            <person name="Crous P."/>
            <person name="Grigoriev I."/>
        </authorList>
    </citation>
    <scope>NUCLEOTIDE SEQUENCE</scope>
    <source>
        <strain evidence="3">CBS 121167</strain>
    </source>
</reference>
<feature type="region of interest" description="Disordered" evidence="1">
    <location>
        <begin position="57"/>
        <end position="79"/>
    </location>
</feature>
<evidence type="ECO:0008006" key="5">
    <source>
        <dbReference type="Google" id="ProtNLM"/>
    </source>
</evidence>
<keyword evidence="4" id="KW-1185">Reference proteome</keyword>
<name>A0A6A6BHL5_9PEZI</name>
<dbReference type="Proteomes" id="UP000799438">
    <property type="component" value="Unassembled WGS sequence"/>
</dbReference>
<gene>
    <name evidence="3" type="ORF">K452DRAFT_286450</name>
</gene>
<keyword evidence="2" id="KW-0732">Signal</keyword>
<dbReference type="AlphaFoldDB" id="A0A6A6BHL5"/>
<evidence type="ECO:0000313" key="3">
    <source>
        <dbReference type="EMBL" id="KAF2142825.1"/>
    </source>
</evidence>
<evidence type="ECO:0000256" key="1">
    <source>
        <dbReference type="SAM" id="MobiDB-lite"/>
    </source>
</evidence>
<feature type="chain" id="PRO_5025629589" description="Secreted protein" evidence="2">
    <location>
        <begin position="18"/>
        <end position="79"/>
    </location>
</feature>
<protein>
    <recommendedName>
        <fullName evidence="5">Secreted protein</fullName>
    </recommendedName>
</protein>
<dbReference type="EMBL" id="ML995483">
    <property type="protein sequence ID" value="KAF2142825.1"/>
    <property type="molecule type" value="Genomic_DNA"/>
</dbReference>
<dbReference type="RefSeq" id="XP_033398537.1">
    <property type="nucleotide sequence ID" value="XM_033540293.1"/>
</dbReference>
<feature type="signal peptide" evidence="2">
    <location>
        <begin position="1"/>
        <end position="17"/>
    </location>
</feature>